<dbReference type="GO" id="GO:0042803">
    <property type="term" value="F:protein homodimerization activity"/>
    <property type="evidence" value="ECO:0007669"/>
    <property type="project" value="UniProtKB-ARBA"/>
</dbReference>
<keyword evidence="7 8" id="KW-0460">Magnesium</keyword>
<keyword evidence="4 8" id="KW-0547">Nucleotide-binding</keyword>
<accession>A0AAN1TW08</accession>
<evidence type="ECO:0000256" key="3">
    <source>
        <dbReference type="ARBA" id="ARBA00022723"/>
    </source>
</evidence>
<dbReference type="GO" id="GO:0009102">
    <property type="term" value="P:biotin biosynthetic process"/>
    <property type="evidence" value="ECO:0007669"/>
    <property type="project" value="UniProtKB-UniRule"/>
</dbReference>
<protein>
    <recommendedName>
        <fullName evidence="8">ATP-dependent dethiobiotin synthetase BioD</fullName>
        <ecNumber evidence="8">6.3.3.3</ecNumber>
    </recommendedName>
    <alternativeName>
        <fullName evidence="8">DTB synthetase</fullName>
        <shortName evidence="8">DTBS</shortName>
    </alternativeName>
    <alternativeName>
        <fullName evidence="8">Dethiobiotin synthase</fullName>
    </alternativeName>
</protein>
<reference evidence="9 10" key="1">
    <citation type="journal article" date="2018" name="Int J Genomics">
        <title>Comparative Genomics Analysis of Plasmid pPV989-94 from a Clinical Isolate of Pantoea vagans PV989.</title>
        <authorList>
            <person name="Xu L."/>
            <person name="Yin M."/>
            <person name="Zhu T."/>
            <person name="Lu J."/>
            <person name="Bao Q."/>
        </authorList>
    </citation>
    <scope>NUCLEOTIDE SEQUENCE [LARGE SCALE GENOMIC DNA]</scope>
    <source>
        <strain evidence="9 10">PV989</strain>
    </source>
</reference>
<gene>
    <name evidence="8" type="primary">bioD</name>
    <name evidence="9" type="ORF">C9381_12400</name>
</gene>
<dbReference type="GO" id="GO:0000287">
    <property type="term" value="F:magnesium ion binding"/>
    <property type="evidence" value="ECO:0007669"/>
    <property type="project" value="UniProtKB-UniRule"/>
</dbReference>
<comment type="pathway">
    <text evidence="8">Cofactor biosynthesis; biotin biosynthesis; biotin from 7,8-diaminononanoate: step 1/2.</text>
</comment>
<evidence type="ECO:0000256" key="4">
    <source>
        <dbReference type="ARBA" id="ARBA00022741"/>
    </source>
</evidence>
<dbReference type="InterPro" id="IPR004472">
    <property type="entry name" value="DTB_synth_BioD"/>
</dbReference>
<feature type="binding site" evidence="8">
    <location>
        <position position="111"/>
    </location>
    <ligand>
        <name>Mg(2+)</name>
        <dbReference type="ChEBI" id="CHEBI:18420"/>
    </ligand>
</feature>
<dbReference type="InterPro" id="IPR027417">
    <property type="entry name" value="P-loop_NTPase"/>
</dbReference>
<comment type="subunit">
    <text evidence="8">Homodimer.</text>
</comment>
<feature type="binding site" evidence="8">
    <location>
        <position position="16"/>
    </location>
    <ligand>
        <name>Mg(2+)</name>
        <dbReference type="ChEBI" id="CHEBI:18420"/>
    </ligand>
</feature>
<comment type="caution">
    <text evidence="8">Lacks conserved residue(s) required for the propagation of feature annotation.</text>
</comment>
<dbReference type="PANTHER" id="PTHR43210:SF4">
    <property type="entry name" value="ATP-DEPENDENT DETHIOBIOTIN SYNTHETASE BIOD 2"/>
    <property type="match status" value="1"/>
</dbReference>
<dbReference type="RefSeq" id="WP_107319749.1">
    <property type="nucleotide sequence ID" value="NZ_CP028349.1"/>
</dbReference>
<dbReference type="AlphaFoldDB" id="A0AAN1TW08"/>
<comment type="catalytic activity">
    <reaction evidence="8">
        <text>(7R,8S)-7,8-diammoniononanoate + CO2 + ATP = (4R,5S)-dethiobiotin + ADP + phosphate + 3 H(+)</text>
        <dbReference type="Rhea" id="RHEA:15805"/>
        <dbReference type="ChEBI" id="CHEBI:15378"/>
        <dbReference type="ChEBI" id="CHEBI:16526"/>
        <dbReference type="ChEBI" id="CHEBI:30616"/>
        <dbReference type="ChEBI" id="CHEBI:43474"/>
        <dbReference type="ChEBI" id="CHEBI:149469"/>
        <dbReference type="ChEBI" id="CHEBI:149473"/>
        <dbReference type="ChEBI" id="CHEBI:456216"/>
        <dbReference type="EC" id="6.3.3.3"/>
    </reaction>
</comment>
<dbReference type="Gene3D" id="3.40.50.300">
    <property type="entry name" value="P-loop containing nucleotide triphosphate hydrolases"/>
    <property type="match status" value="1"/>
</dbReference>
<dbReference type="Pfam" id="PF13500">
    <property type="entry name" value="AAA_26"/>
    <property type="match status" value="1"/>
</dbReference>
<keyword evidence="3 8" id="KW-0479">Metal-binding</keyword>
<proteinExistence type="inferred from homology"/>
<evidence type="ECO:0000256" key="5">
    <source>
        <dbReference type="ARBA" id="ARBA00022756"/>
    </source>
</evidence>
<dbReference type="GO" id="GO:0005524">
    <property type="term" value="F:ATP binding"/>
    <property type="evidence" value="ECO:0007669"/>
    <property type="project" value="UniProtKB-UniRule"/>
</dbReference>
<organism evidence="9 10">
    <name type="scientific">Pantoea vagans</name>
    <dbReference type="NCBI Taxonomy" id="470934"/>
    <lineage>
        <taxon>Bacteria</taxon>
        <taxon>Pseudomonadati</taxon>
        <taxon>Pseudomonadota</taxon>
        <taxon>Gammaproteobacteria</taxon>
        <taxon>Enterobacterales</taxon>
        <taxon>Erwiniaceae</taxon>
        <taxon>Pantoea</taxon>
    </lineage>
</organism>
<dbReference type="GO" id="GO:0004141">
    <property type="term" value="F:dethiobiotin synthase activity"/>
    <property type="evidence" value="ECO:0007669"/>
    <property type="project" value="UniProtKB-UniRule"/>
</dbReference>
<dbReference type="PIRSF" id="PIRSF006755">
    <property type="entry name" value="DTB_synth"/>
    <property type="match status" value="1"/>
</dbReference>
<evidence type="ECO:0000256" key="1">
    <source>
        <dbReference type="ARBA" id="ARBA00022490"/>
    </source>
</evidence>
<dbReference type="GO" id="GO:0005829">
    <property type="term" value="C:cytosol"/>
    <property type="evidence" value="ECO:0007669"/>
    <property type="project" value="TreeGrafter"/>
</dbReference>
<evidence type="ECO:0000313" key="10">
    <source>
        <dbReference type="Proteomes" id="UP000241538"/>
    </source>
</evidence>
<keyword evidence="1 8" id="KW-0963">Cytoplasm</keyword>
<dbReference type="HAMAP" id="MF_00336">
    <property type="entry name" value="BioD"/>
    <property type="match status" value="1"/>
</dbReference>
<feature type="active site" evidence="8">
    <location>
        <position position="37"/>
    </location>
</feature>
<feature type="binding site" evidence="8">
    <location>
        <position position="54"/>
    </location>
    <ligand>
        <name>ATP</name>
        <dbReference type="ChEBI" id="CHEBI:30616"/>
    </ligand>
</feature>
<feature type="binding site" evidence="8">
    <location>
        <begin position="111"/>
        <end position="114"/>
    </location>
    <ligand>
        <name>ATP</name>
        <dbReference type="ChEBI" id="CHEBI:30616"/>
    </ligand>
</feature>
<keyword evidence="6 8" id="KW-0067">ATP-binding</keyword>
<comment type="subcellular location">
    <subcellularLocation>
        <location evidence="8">Cytoplasm</location>
    </subcellularLocation>
</comment>
<feature type="binding site" evidence="8">
    <location>
        <begin position="200"/>
        <end position="202"/>
    </location>
    <ligand>
        <name>ATP</name>
        <dbReference type="ChEBI" id="CHEBI:30616"/>
    </ligand>
</feature>
<feature type="binding site" evidence="8">
    <location>
        <position position="54"/>
    </location>
    <ligand>
        <name>Mg(2+)</name>
        <dbReference type="ChEBI" id="CHEBI:18420"/>
    </ligand>
</feature>
<name>A0AAN1TW08_9GAMM</name>
<evidence type="ECO:0000256" key="7">
    <source>
        <dbReference type="ARBA" id="ARBA00022842"/>
    </source>
</evidence>
<dbReference type="CDD" id="cd03109">
    <property type="entry name" value="DTBS"/>
    <property type="match status" value="1"/>
</dbReference>
<dbReference type="Proteomes" id="UP000241538">
    <property type="component" value="Chromosome"/>
</dbReference>
<evidence type="ECO:0000256" key="6">
    <source>
        <dbReference type="ARBA" id="ARBA00022840"/>
    </source>
</evidence>
<keyword evidence="2 8" id="KW-0436">Ligase</keyword>
<feature type="binding site" evidence="8">
    <location>
        <begin position="171"/>
        <end position="172"/>
    </location>
    <ligand>
        <name>ATP</name>
        <dbReference type="ChEBI" id="CHEBI:30616"/>
    </ligand>
</feature>
<dbReference type="SUPFAM" id="SSF52540">
    <property type="entry name" value="P-loop containing nucleoside triphosphate hydrolases"/>
    <property type="match status" value="1"/>
</dbReference>
<dbReference type="PANTHER" id="PTHR43210">
    <property type="entry name" value="DETHIOBIOTIN SYNTHETASE"/>
    <property type="match status" value="1"/>
</dbReference>
<evidence type="ECO:0000313" key="9">
    <source>
        <dbReference type="EMBL" id="AVV37942.1"/>
    </source>
</evidence>
<dbReference type="NCBIfam" id="TIGR00347">
    <property type="entry name" value="bioD"/>
    <property type="match status" value="1"/>
</dbReference>
<sequence>MNRLFVTGTDTAVGKTVVSRALLQSFIQTGQSAVGYKPVARCALKTVDGLRNKDAQVLQSSSSIDLPYLAINPLAFQEEEICTHPGQVIDYGLLTRGLTSLTQQADRVVVEGTGGWRSLMNDGRPLSCWVVEQQLPVVLVVGIQSGCISHALLTAEAIARDGLPLVGWVANRINPGLAQYSDIIEVLQEKIAAPLLGELPYLPRAEQRDLTSWVDISLLEKDALHAVSAKIA</sequence>
<dbReference type="EMBL" id="CP028349">
    <property type="protein sequence ID" value="AVV37942.1"/>
    <property type="molecule type" value="Genomic_DNA"/>
</dbReference>
<evidence type="ECO:0000256" key="8">
    <source>
        <dbReference type="HAMAP-Rule" id="MF_00336"/>
    </source>
</evidence>
<comment type="cofactor">
    <cofactor evidence="8">
        <name>Mg(2+)</name>
        <dbReference type="ChEBI" id="CHEBI:18420"/>
    </cofactor>
</comment>
<keyword evidence="5 8" id="KW-0093">Biotin biosynthesis</keyword>
<dbReference type="EC" id="6.3.3.3" evidence="8"/>
<dbReference type="FunFam" id="3.40.50.300:FF:000292">
    <property type="entry name" value="ATP-dependent dethiobiotin synthetase BioD"/>
    <property type="match status" value="1"/>
</dbReference>
<evidence type="ECO:0000256" key="2">
    <source>
        <dbReference type="ARBA" id="ARBA00022598"/>
    </source>
</evidence>
<comment type="function">
    <text evidence="8">Catalyzes a mechanistically unusual reaction, the ATP-dependent insertion of CO2 between the N7 and N8 nitrogen atoms of 7,8-diaminopelargonic acid (DAPA, also called 7,8-diammoniononanoate) to form a ureido ring.</text>
</comment>
<comment type="similarity">
    <text evidence="8">Belongs to the dethiobiotin synthetase family.</text>
</comment>